<proteinExistence type="predicted"/>
<gene>
    <name evidence="1" type="ORF">MVEN_01804900</name>
</gene>
<dbReference type="EMBL" id="JACAZI010000017">
    <property type="protein sequence ID" value="KAF7342171.1"/>
    <property type="molecule type" value="Genomic_DNA"/>
</dbReference>
<organism evidence="1 2">
    <name type="scientific">Mycena venus</name>
    <dbReference type="NCBI Taxonomy" id="2733690"/>
    <lineage>
        <taxon>Eukaryota</taxon>
        <taxon>Fungi</taxon>
        <taxon>Dikarya</taxon>
        <taxon>Basidiomycota</taxon>
        <taxon>Agaricomycotina</taxon>
        <taxon>Agaricomycetes</taxon>
        <taxon>Agaricomycetidae</taxon>
        <taxon>Agaricales</taxon>
        <taxon>Marasmiineae</taxon>
        <taxon>Mycenaceae</taxon>
        <taxon>Mycena</taxon>
    </lineage>
</organism>
<name>A0A8H6XKK1_9AGAR</name>
<protein>
    <recommendedName>
        <fullName evidence="3">HD domain-containing protein</fullName>
    </recommendedName>
</protein>
<dbReference type="SUPFAM" id="SSF109604">
    <property type="entry name" value="HD-domain/PDEase-like"/>
    <property type="match status" value="1"/>
</dbReference>
<dbReference type="Proteomes" id="UP000620124">
    <property type="component" value="Unassembled WGS sequence"/>
</dbReference>
<dbReference type="AlphaFoldDB" id="A0A8H6XKK1"/>
<sequence length="257" mass="28617">MPFPKTFDAYVPSNQQELFALAKIKPDYVPFESLRSIPLDPAHTASFEYAKKITPHEGFLHSIRCYYFALAILHNGFPSGTPGVPQITFEELNRRIYHTCILHDLGWTTTQEGRAHLAGAMTFELHGGIMAFEHLQAAAPELNAQQVGDIVQSIVLHTSEWPSGKSSTTKTLMSLSAFFDVCGYDAKGPGSFDFLINRKTVQEIEKEYPRGKFASEGAEVLHREFTEKPDCLLGHFPGGMDAFIKNVRAEPLVPADE</sequence>
<dbReference type="OrthoDB" id="409121at2759"/>
<evidence type="ECO:0008006" key="3">
    <source>
        <dbReference type="Google" id="ProtNLM"/>
    </source>
</evidence>
<dbReference type="PANTHER" id="PTHR35569:SF1">
    <property type="entry name" value="CYANAMIDE HYDRATASE DDI2-RELATED"/>
    <property type="match status" value="1"/>
</dbReference>
<comment type="caution">
    <text evidence="1">The sequence shown here is derived from an EMBL/GenBank/DDBJ whole genome shotgun (WGS) entry which is preliminary data.</text>
</comment>
<keyword evidence="2" id="KW-1185">Reference proteome</keyword>
<reference evidence="1" key="1">
    <citation type="submission" date="2020-05" db="EMBL/GenBank/DDBJ databases">
        <title>Mycena genomes resolve the evolution of fungal bioluminescence.</title>
        <authorList>
            <person name="Tsai I.J."/>
        </authorList>
    </citation>
    <scope>NUCLEOTIDE SEQUENCE</scope>
    <source>
        <strain evidence="1">CCC161011</strain>
    </source>
</reference>
<accession>A0A8H6XKK1</accession>
<evidence type="ECO:0000313" key="1">
    <source>
        <dbReference type="EMBL" id="KAF7342171.1"/>
    </source>
</evidence>
<evidence type="ECO:0000313" key="2">
    <source>
        <dbReference type="Proteomes" id="UP000620124"/>
    </source>
</evidence>
<dbReference type="PANTHER" id="PTHR35569">
    <property type="entry name" value="CYANAMIDE HYDRATASE DDI2-RELATED"/>
    <property type="match status" value="1"/>
</dbReference>